<evidence type="ECO:0000313" key="3">
    <source>
        <dbReference type="Proteomes" id="UP001064632"/>
    </source>
</evidence>
<dbReference type="Proteomes" id="UP001064632">
    <property type="component" value="Chromosome"/>
</dbReference>
<dbReference type="InterPro" id="IPR015919">
    <property type="entry name" value="Cadherin-like_sf"/>
</dbReference>
<feature type="chain" id="PRO_5046289378" evidence="1">
    <location>
        <begin position="20"/>
        <end position="448"/>
    </location>
</feature>
<proteinExistence type="predicted"/>
<sequence length="448" mass="45410">MRTAARRLVQSLAMFAALAGIASGASEQVYTGTFEPCDGYWKGGSCWWFGENDQSCDTVCADHGGDQLGSRLLTGSAGDSVICGELLTALNVINPLPVTEQVSLGGISGLGCGSDYTNNATSYRFTSTTTSSASSASNGSLYFRRLCACGSQPAPTSLSYASAPLQLPRGVAMTPASPTLVGYAKSYGVAPALPAGLQLNTTTGVISGTPTALQNPGQSHLVVAQNSGGGKSVSINVQVYPQAPTNFSYPGTPYIFNKDVAITPISPSVFGQVTSYTSDTMPTGLSVHPTTGVISGTPTVQQAAQAYSITAHNVDGTATTSVNITVQAPISCGSGGQAVGGTCWYFGQNDESCTTVCTTHGGYNAATLSFAGSGGSNANCGQVLTALGAFNPTPVTATASLNGISGMGCGSDYTNEATSYRFTSATTAGANSGSDPGLYFRRACSCNN</sequence>
<dbReference type="InterPro" id="IPR013783">
    <property type="entry name" value="Ig-like_fold"/>
</dbReference>
<dbReference type="Gene3D" id="2.60.40.10">
    <property type="entry name" value="Immunoglobulins"/>
    <property type="match status" value="2"/>
</dbReference>
<keyword evidence="3" id="KW-1185">Reference proteome</keyword>
<dbReference type="EMBL" id="CP104694">
    <property type="protein sequence ID" value="UXI70284.1"/>
    <property type="molecule type" value="Genomic_DNA"/>
</dbReference>
<evidence type="ECO:0000313" key="2">
    <source>
        <dbReference type="EMBL" id="UXI70284.1"/>
    </source>
</evidence>
<name>A0ABY6BKI9_9GAMM</name>
<dbReference type="SUPFAM" id="SSF49313">
    <property type="entry name" value="Cadherin-like"/>
    <property type="match status" value="2"/>
</dbReference>
<dbReference type="RefSeq" id="WP_261697235.1">
    <property type="nucleotide sequence ID" value="NZ_CP104694.1"/>
</dbReference>
<feature type="signal peptide" evidence="1">
    <location>
        <begin position="1"/>
        <end position="19"/>
    </location>
</feature>
<keyword evidence="1" id="KW-0732">Signal</keyword>
<accession>A0ABY6BKI9</accession>
<dbReference type="Pfam" id="PF05345">
    <property type="entry name" value="He_PIG"/>
    <property type="match status" value="1"/>
</dbReference>
<organism evidence="2 3">
    <name type="scientific">Tahibacter amnicola</name>
    <dbReference type="NCBI Taxonomy" id="2976241"/>
    <lineage>
        <taxon>Bacteria</taxon>
        <taxon>Pseudomonadati</taxon>
        <taxon>Pseudomonadota</taxon>
        <taxon>Gammaproteobacteria</taxon>
        <taxon>Lysobacterales</taxon>
        <taxon>Rhodanobacteraceae</taxon>
        <taxon>Tahibacter</taxon>
    </lineage>
</organism>
<reference evidence="2" key="1">
    <citation type="submission" date="2022-09" db="EMBL/GenBank/DDBJ databases">
        <title>Tahibacter sp. nov., isolated from a fresh water.</title>
        <authorList>
            <person name="Baek J.H."/>
            <person name="Lee J.K."/>
            <person name="Kim J.M."/>
            <person name="Jeon C.O."/>
        </authorList>
    </citation>
    <scope>NUCLEOTIDE SEQUENCE</scope>
    <source>
        <strain evidence="2">W38</strain>
    </source>
</reference>
<protein>
    <submittedName>
        <fullName evidence="2">Ig domain-containing protein</fullName>
    </submittedName>
</protein>
<gene>
    <name evidence="2" type="ORF">N4264_11805</name>
</gene>
<evidence type="ECO:0000256" key="1">
    <source>
        <dbReference type="SAM" id="SignalP"/>
    </source>
</evidence>